<proteinExistence type="predicted"/>
<sequence>MALRQALRATPRLLRDQPILFVPMAIFGVLQLPQLFTETLEPSLSIVASLLGTVIFAFVTPFFYGGTIGMANDAATGVRTSMGRFLRHAKQFYVSVLLAYLFLFAISLGFGFLIAITAIVGFIVAFGAGGAGAIMAGIVVIGLVLLFLIVLFALHFYAHAIVIEGVGAVDGLSRSVHVVRHNLRSMVGYALVSIVFGGVFGGLFGALIMAVFPPAPEPGEPAPMPDFESILLISGVSVVWTTLFVTVFFVFSVLFYRALIDADAKDTEGADPDTTDTAEPTSRAGTGSDDGFIYSS</sequence>
<name>A0A238VY55_HALVU</name>
<feature type="transmembrane region" description="Helical" evidence="2">
    <location>
        <begin position="92"/>
        <end position="125"/>
    </location>
</feature>
<organism evidence="4 5">
    <name type="scientific">Halorubrum vacuolatum</name>
    <name type="common">Natronobacterium vacuolatum</name>
    <dbReference type="NCBI Taxonomy" id="63740"/>
    <lineage>
        <taxon>Archaea</taxon>
        <taxon>Methanobacteriati</taxon>
        <taxon>Methanobacteriota</taxon>
        <taxon>Stenosarchaea group</taxon>
        <taxon>Halobacteria</taxon>
        <taxon>Halobacteriales</taxon>
        <taxon>Haloferacaceae</taxon>
        <taxon>Halorubrum</taxon>
    </lineage>
</organism>
<evidence type="ECO:0000313" key="5">
    <source>
        <dbReference type="Proteomes" id="UP000198397"/>
    </source>
</evidence>
<keyword evidence="2" id="KW-0472">Membrane</keyword>
<keyword evidence="5" id="KW-1185">Reference proteome</keyword>
<feature type="transmembrane region" description="Helical" evidence="2">
    <location>
        <begin position="232"/>
        <end position="256"/>
    </location>
</feature>
<evidence type="ECO:0000256" key="1">
    <source>
        <dbReference type="SAM" id="MobiDB-lite"/>
    </source>
</evidence>
<feature type="transmembrane region" description="Helical" evidence="2">
    <location>
        <begin position="20"/>
        <end position="37"/>
    </location>
</feature>
<dbReference type="Proteomes" id="UP000198397">
    <property type="component" value="Unassembled WGS sequence"/>
</dbReference>
<feature type="transmembrane region" description="Helical" evidence="2">
    <location>
        <begin position="131"/>
        <end position="154"/>
    </location>
</feature>
<keyword evidence="2" id="KW-1133">Transmembrane helix</keyword>
<dbReference type="EMBL" id="FZNQ01000004">
    <property type="protein sequence ID" value="SNR39101.1"/>
    <property type="molecule type" value="Genomic_DNA"/>
</dbReference>
<dbReference type="AlphaFoldDB" id="A0A238VY55"/>
<keyword evidence="2" id="KW-0812">Transmembrane</keyword>
<gene>
    <name evidence="4" type="ORF">SAMN06264855_104200</name>
</gene>
<feature type="transmembrane region" description="Helical" evidence="2">
    <location>
        <begin position="189"/>
        <end position="212"/>
    </location>
</feature>
<dbReference type="InterPro" id="IPR057169">
    <property type="entry name" value="DUF7847"/>
</dbReference>
<feature type="domain" description="DUF7847" evidence="3">
    <location>
        <begin position="1"/>
        <end position="259"/>
    </location>
</feature>
<dbReference type="Pfam" id="PF25231">
    <property type="entry name" value="DUF7847"/>
    <property type="match status" value="1"/>
</dbReference>
<evidence type="ECO:0000313" key="4">
    <source>
        <dbReference type="EMBL" id="SNR39101.1"/>
    </source>
</evidence>
<accession>A0A238VY55</accession>
<dbReference type="RefSeq" id="WP_089384235.1">
    <property type="nucleotide sequence ID" value="NZ_FZNQ01000004.1"/>
</dbReference>
<evidence type="ECO:0000259" key="3">
    <source>
        <dbReference type="Pfam" id="PF25231"/>
    </source>
</evidence>
<reference evidence="4 5" key="1">
    <citation type="submission" date="2017-06" db="EMBL/GenBank/DDBJ databases">
        <authorList>
            <person name="Kim H.J."/>
            <person name="Triplett B.A."/>
        </authorList>
    </citation>
    <scope>NUCLEOTIDE SEQUENCE [LARGE SCALE GENOMIC DNA]</scope>
    <source>
        <strain evidence="4 5">DSM 8800</strain>
    </source>
</reference>
<feature type="region of interest" description="Disordered" evidence="1">
    <location>
        <begin position="266"/>
        <end position="296"/>
    </location>
</feature>
<dbReference type="OrthoDB" id="241125at2157"/>
<evidence type="ECO:0000256" key="2">
    <source>
        <dbReference type="SAM" id="Phobius"/>
    </source>
</evidence>
<protein>
    <recommendedName>
        <fullName evidence="3">DUF7847 domain-containing protein</fullName>
    </recommendedName>
</protein>
<feature type="transmembrane region" description="Helical" evidence="2">
    <location>
        <begin position="43"/>
        <end position="71"/>
    </location>
</feature>